<dbReference type="InterPro" id="IPR001138">
    <property type="entry name" value="Zn2Cys6_DnaBD"/>
</dbReference>
<organism evidence="2 3">
    <name type="scientific">Lipomyces tetrasporus</name>
    <dbReference type="NCBI Taxonomy" id="54092"/>
    <lineage>
        <taxon>Eukaryota</taxon>
        <taxon>Fungi</taxon>
        <taxon>Dikarya</taxon>
        <taxon>Ascomycota</taxon>
        <taxon>Saccharomycotina</taxon>
        <taxon>Lipomycetes</taxon>
        <taxon>Lipomycetales</taxon>
        <taxon>Lipomycetaceae</taxon>
        <taxon>Lipomyces</taxon>
    </lineage>
</organism>
<dbReference type="Gene3D" id="4.10.240.10">
    <property type="entry name" value="Zn(2)-C6 fungal-type DNA-binding domain"/>
    <property type="match status" value="1"/>
</dbReference>
<dbReference type="PROSITE" id="PS00463">
    <property type="entry name" value="ZN2_CY6_FUNGAL_1"/>
    <property type="match status" value="1"/>
</dbReference>
<dbReference type="GO" id="GO:0001228">
    <property type="term" value="F:DNA-binding transcription activator activity, RNA polymerase II-specific"/>
    <property type="evidence" value="ECO:0007669"/>
    <property type="project" value="TreeGrafter"/>
</dbReference>
<dbReference type="AlphaFoldDB" id="A0AAD7VSC1"/>
<keyword evidence="3" id="KW-1185">Reference proteome</keyword>
<evidence type="ECO:0000313" key="2">
    <source>
        <dbReference type="EMBL" id="KAJ8099519.1"/>
    </source>
</evidence>
<proteinExistence type="predicted"/>
<dbReference type="InterPro" id="IPR036864">
    <property type="entry name" value="Zn2-C6_fun-type_DNA-bd_sf"/>
</dbReference>
<name>A0AAD7VSC1_9ASCO</name>
<protein>
    <recommendedName>
        <fullName evidence="1">Zn(2)-C6 fungal-type domain-containing protein</fullName>
    </recommendedName>
</protein>
<reference evidence="2" key="1">
    <citation type="submission" date="2023-03" db="EMBL/GenBank/DDBJ databases">
        <title>Near-Complete genome sequence of Lipomyces tetrasporous NRRL Y-64009, an oleaginous yeast capable of growing on lignocellulosic hydrolysates.</title>
        <authorList>
            <consortium name="Lawrence Berkeley National Laboratory"/>
            <person name="Jagtap S.S."/>
            <person name="Liu J.-J."/>
            <person name="Walukiewicz H.E."/>
            <person name="Pangilinan J."/>
            <person name="Lipzen A."/>
            <person name="Ahrendt S."/>
            <person name="Koriabine M."/>
            <person name="Cobaugh K."/>
            <person name="Salamov A."/>
            <person name="Yoshinaga Y."/>
            <person name="Ng V."/>
            <person name="Daum C."/>
            <person name="Grigoriev I.V."/>
            <person name="Slininger P.J."/>
            <person name="Dien B.S."/>
            <person name="Jin Y.-S."/>
            <person name="Rao C.V."/>
        </authorList>
    </citation>
    <scope>NUCLEOTIDE SEQUENCE</scope>
    <source>
        <strain evidence="2">NRRL Y-64009</strain>
    </source>
</reference>
<accession>A0AAD7VSC1</accession>
<evidence type="ECO:0000313" key="3">
    <source>
        <dbReference type="Proteomes" id="UP001217417"/>
    </source>
</evidence>
<dbReference type="SUPFAM" id="SSF57701">
    <property type="entry name" value="Zn2/Cys6 DNA-binding domain"/>
    <property type="match status" value="1"/>
</dbReference>
<dbReference type="RefSeq" id="XP_056042969.1">
    <property type="nucleotide sequence ID" value="XM_056186037.1"/>
</dbReference>
<dbReference type="GeneID" id="80881203"/>
<dbReference type="Proteomes" id="UP001217417">
    <property type="component" value="Unassembled WGS sequence"/>
</dbReference>
<comment type="caution">
    <text evidence="2">The sequence shown here is derived from an EMBL/GenBank/DDBJ whole genome shotgun (WGS) entry which is preliminary data.</text>
</comment>
<dbReference type="EMBL" id="JARPMG010000007">
    <property type="protein sequence ID" value="KAJ8099519.1"/>
    <property type="molecule type" value="Genomic_DNA"/>
</dbReference>
<feature type="domain" description="Zn(2)-C6 fungal-type" evidence="1">
    <location>
        <begin position="26"/>
        <end position="56"/>
    </location>
</feature>
<dbReference type="Pfam" id="PF00172">
    <property type="entry name" value="Zn_clus"/>
    <property type="match status" value="1"/>
</dbReference>
<sequence>MAASQESLNAGKNVRQRRAHRKSRSGCVNCKLRRVKCDEGLPECSKCLSFRVCCNYDIRIPDLQPQYAISRKLNGKMQTYSALVTDLTSVEESKLELTERNLSRLERFQIRTVLSLGPPELRQLYENEVYRLTLRHPFLMYFAQTLTSIHDRYLRSPKSSATAFTSYIAATHQPDSQLSPIPSRRTIEEIHYWTKGVTLFNQKLSAPLPPADRDAIWAAATMLGVITFASIEVPMPEESWPLVPSMTTEPEWLKMGNGKSALWRLVKPDRPDSIFHTLFSALPTVEFSLENVPPGFMKLYKLDGLSADSSPYAIPIISIFAPRNMECPSSAIALFYVFNSCMHNEFGLLVLNKDPRALLVMAYWYSKICTGQWWLRRRALMEGRATCMYLERYCAHNVTIQDLLKVPRQYLFKSAL</sequence>
<dbReference type="CDD" id="cd00067">
    <property type="entry name" value="GAL4"/>
    <property type="match status" value="1"/>
</dbReference>
<dbReference type="SMART" id="SM00066">
    <property type="entry name" value="GAL4"/>
    <property type="match status" value="1"/>
</dbReference>
<dbReference type="InterPro" id="IPR053157">
    <property type="entry name" value="Sterol_Uptake_Regulator"/>
</dbReference>
<dbReference type="PANTHER" id="PTHR47784:SF9">
    <property type="entry name" value="ZN(II)2CYS6 TRANSCRIPTION FACTOR (EUROFUNG)"/>
    <property type="match status" value="1"/>
</dbReference>
<gene>
    <name evidence="2" type="ORF">POJ06DRAFT_239393</name>
</gene>
<dbReference type="GO" id="GO:0008270">
    <property type="term" value="F:zinc ion binding"/>
    <property type="evidence" value="ECO:0007669"/>
    <property type="project" value="InterPro"/>
</dbReference>
<evidence type="ECO:0000259" key="1">
    <source>
        <dbReference type="PROSITE" id="PS50048"/>
    </source>
</evidence>
<dbReference type="PROSITE" id="PS50048">
    <property type="entry name" value="ZN2_CY6_FUNGAL_2"/>
    <property type="match status" value="1"/>
</dbReference>
<dbReference type="PANTHER" id="PTHR47784">
    <property type="entry name" value="STEROL UPTAKE CONTROL PROTEIN 2"/>
    <property type="match status" value="1"/>
</dbReference>